<sequence length="423" mass="45632">MDRVFSAGEISDQYWSSVPVAEPPPAGGGSKMSRSASEWAFQRFLEEASETSPHCSAADHGEGIEIKGSDCDQSQKHNANHGGVSNGNSSSVSSNAVPSNIPIDSEEYQAFLKSRLELACAAVAKKRGSFTKTPTSSTSSDCRSQASNTLGIQAPKVACKVGAGNNSLRPPDKDINGVTFSPMVPKISEVRSSPTTSGSSRDQWDDEEIEGETDTTESKDPADVKRIRRMLSNRESARRSRRRKQAHLTELETQVAQLRFENSTLLKRLADISQKYNEANVNNRVLKANVETLRAKIKMAEETVKRVTGNPMFHAMSEITSVGISSLDGSPSDALADGAVPLQDGSCHLYQPASNKPVVAHDIGVNNGLGDISHVDSGQQESSSLVLPAVSVNKIERSESWQRVASLEPPQKRICRVQANGEQ</sequence>
<feature type="compositionally biased region" description="Low complexity" evidence="8">
    <location>
        <begin position="80"/>
        <end position="98"/>
    </location>
</feature>
<feature type="compositionally biased region" description="Polar residues" evidence="8">
    <location>
        <begin position="190"/>
        <end position="201"/>
    </location>
</feature>
<keyword evidence="10" id="KW-1185">Reference proteome</keyword>
<evidence type="ECO:0000313" key="11">
    <source>
        <dbReference type="RefSeq" id="XP_022937691.1"/>
    </source>
</evidence>
<dbReference type="Pfam" id="PF00170">
    <property type="entry name" value="bZIP_1"/>
    <property type="match status" value="1"/>
</dbReference>
<organism evidence="10 11">
    <name type="scientific">Cucurbita moschata</name>
    <name type="common">Winter crookneck squash</name>
    <name type="synonym">Cucurbita pepo var. moschata</name>
    <dbReference type="NCBI Taxonomy" id="3662"/>
    <lineage>
        <taxon>Eukaryota</taxon>
        <taxon>Viridiplantae</taxon>
        <taxon>Streptophyta</taxon>
        <taxon>Embryophyta</taxon>
        <taxon>Tracheophyta</taxon>
        <taxon>Spermatophyta</taxon>
        <taxon>Magnoliopsida</taxon>
        <taxon>eudicotyledons</taxon>
        <taxon>Gunneridae</taxon>
        <taxon>Pentapetalae</taxon>
        <taxon>rosids</taxon>
        <taxon>fabids</taxon>
        <taxon>Cucurbitales</taxon>
        <taxon>Cucurbitaceae</taxon>
        <taxon>Cucurbiteae</taxon>
        <taxon>Cucurbita</taxon>
    </lineage>
</organism>
<evidence type="ECO:0000256" key="5">
    <source>
        <dbReference type="ARBA" id="ARBA00023163"/>
    </source>
</evidence>
<proteinExistence type="inferred from homology"/>
<dbReference type="PROSITE" id="PS50217">
    <property type="entry name" value="BZIP"/>
    <property type="match status" value="1"/>
</dbReference>
<feature type="region of interest" description="Disordered" evidence="8">
    <location>
        <begin position="50"/>
        <end position="98"/>
    </location>
</feature>
<dbReference type="RefSeq" id="XP_022937691.1">
    <property type="nucleotide sequence ID" value="XM_023081923.1"/>
</dbReference>
<feature type="compositionally biased region" description="Basic and acidic residues" evidence="8">
    <location>
        <begin position="57"/>
        <end position="75"/>
    </location>
</feature>
<gene>
    <name evidence="11" type="primary">LOC111444020</name>
</gene>
<keyword evidence="7" id="KW-0175">Coiled coil</keyword>
<dbReference type="PANTHER" id="PTHR46408:SF10">
    <property type="entry name" value="BASIC LEUCINE ZIPPER 63"/>
    <property type="match status" value="1"/>
</dbReference>
<dbReference type="AlphaFoldDB" id="A0A6J1FB32"/>
<feature type="region of interest" description="Disordered" evidence="8">
    <location>
        <begin position="164"/>
        <end position="224"/>
    </location>
</feature>
<dbReference type="InterPro" id="IPR045314">
    <property type="entry name" value="bZIP_plant_GBF1"/>
</dbReference>
<evidence type="ECO:0000256" key="6">
    <source>
        <dbReference type="ARBA" id="ARBA00023242"/>
    </source>
</evidence>
<keyword evidence="4" id="KW-0238">DNA-binding</keyword>
<dbReference type="Proteomes" id="UP000504609">
    <property type="component" value="Unplaced"/>
</dbReference>
<evidence type="ECO:0000256" key="1">
    <source>
        <dbReference type="ARBA" id="ARBA00004123"/>
    </source>
</evidence>
<evidence type="ECO:0000256" key="8">
    <source>
        <dbReference type="SAM" id="MobiDB-lite"/>
    </source>
</evidence>
<feature type="coiled-coil region" evidence="7">
    <location>
        <begin position="234"/>
        <end position="310"/>
    </location>
</feature>
<dbReference type="Gene3D" id="1.20.5.170">
    <property type="match status" value="1"/>
</dbReference>
<dbReference type="FunFam" id="1.20.5.170:FF:000020">
    <property type="entry name" value="BZIP transcription factor"/>
    <property type="match status" value="1"/>
</dbReference>
<dbReference type="PROSITE" id="PS00036">
    <property type="entry name" value="BZIP_BASIC"/>
    <property type="match status" value="1"/>
</dbReference>
<evidence type="ECO:0000256" key="4">
    <source>
        <dbReference type="ARBA" id="ARBA00023125"/>
    </source>
</evidence>
<dbReference type="KEGG" id="cmos:111444020"/>
<dbReference type="GO" id="GO:0003677">
    <property type="term" value="F:DNA binding"/>
    <property type="evidence" value="ECO:0007669"/>
    <property type="project" value="UniProtKB-KW"/>
</dbReference>
<dbReference type="GO" id="GO:0046983">
    <property type="term" value="F:protein dimerization activity"/>
    <property type="evidence" value="ECO:0007669"/>
    <property type="project" value="UniProtKB-ARBA"/>
</dbReference>
<evidence type="ECO:0000313" key="10">
    <source>
        <dbReference type="Proteomes" id="UP000504609"/>
    </source>
</evidence>
<dbReference type="PANTHER" id="PTHR46408">
    <property type="entry name" value="BASIC LEUCINE ZIPPER 63"/>
    <property type="match status" value="1"/>
</dbReference>
<keyword evidence="3" id="KW-0805">Transcription regulation</keyword>
<evidence type="ECO:0000256" key="7">
    <source>
        <dbReference type="SAM" id="Coils"/>
    </source>
</evidence>
<keyword evidence="5" id="KW-0804">Transcription</keyword>
<accession>A0A6J1FB32</accession>
<dbReference type="InterPro" id="IPR020983">
    <property type="entry name" value="Basic_leucine-zipper_C"/>
</dbReference>
<evidence type="ECO:0000256" key="3">
    <source>
        <dbReference type="ARBA" id="ARBA00023015"/>
    </source>
</evidence>
<dbReference type="InterPro" id="IPR046347">
    <property type="entry name" value="bZIP_sf"/>
</dbReference>
<dbReference type="SMART" id="SM00338">
    <property type="entry name" value="BRLZ"/>
    <property type="match status" value="1"/>
</dbReference>
<dbReference type="Pfam" id="PF12498">
    <property type="entry name" value="bZIP_C"/>
    <property type="match status" value="1"/>
</dbReference>
<feature type="region of interest" description="Disordered" evidence="8">
    <location>
        <begin position="1"/>
        <end position="34"/>
    </location>
</feature>
<dbReference type="GeneID" id="111444020"/>
<dbReference type="GO" id="GO:0003700">
    <property type="term" value="F:DNA-binding transcription factor activity"/>
    <property type="evidence" value="ECO:0007669"/>
    <property type="project" value="InterPro"/>
</dbReference>
<feature type="compositionally biased region" description="Acidic residues" evidence="8">
    <location>
        <begin position="204"/>
        <end position="215"/>
    </location>
</feature>
<evidence type="ECO:0000256" key="2">
    <source>
        <dbReference type="ARBA" id="ARBA00007163"/>
    </source>
</evidence>
<dbReference type="SUPFAM" id="SSF57959">
    <property type="entry name" value="Leucine zipper domain"/>
    <property type="match status" value="1"/>
</dbReference>
<name>A0A6J1FB32_CUCMO</name>
<reference evidence="11" key="1">
    <citation type="submission" date="2025-08" db="UniProtKB">
        <authorList>
            <consortium name="RefSeq"/>
        </authorList>
    </citation>
    <scope>IDENTIFICATION</scope>
    <source>
        <tissue evidence="11">Young leaves</tissue>
    </source>
</reference>
<keyword evidence="6" id="KW-0539">Nucleus</keyword>
<protein>
    <submittedName>
        <fullName evidence="11">Light-inducible protein CPRF2-like isoform X1</fullName>
    </submittedName>
</protein>
<dbReference type="GO" id="GO:0005634">
    <property type="term" value="C:nucleus"/>
    <property type="evidence" value="ECO:0007669"/>
    <property type="project" value="UniProtKB-SubCell"/>
</dbReference>
<dbReference type="InterPro" id="IPR004827">
    <property type="entry name" value="bZIP"/>
</dbReference>
<comment type="similarity">
    <text evidence="2">Belongs to the bZIP family.</text>
</comment>
<evidence type="ECO:0000259" key="9">
    <source>
        <dbReference type="PROSITE" id="PS50217"/>
    </source>
</evidence>
<dbReference type="CDD" id="cd14702">
    <property type="entry name" value="bZIP_plant_GBF1"/>
    <property type="match status" value="1"/>
</dbReference>
<feature type="domain" description="BZIP" evidence="9">
    <location>
        <begin position="223"/>
        <end position="278"/>
    </location>
</feature>
<comment type="subcellular location">
    <subcellularLocation>
        <location evidence="1">Nucleus</location>
    </subcellularLocation>
</comment>